<dbReference type="PANTHER" id="PTHR19857">
    <property type="entry name" value="MITOCHONDRIAL DIVISION PROTEIN 1-RELATED"/>
    <property type="match status" value="1"/>
</dbReference>
<dbReference type="PROSITE" id="PS50082">
    <property type="entry name" value="WD_REPEATS_2"/>
    <property type="match status" value="2"/>
</dbReference>
<organism evidence="6 7">
    <name type="scientific">Priapulus caudatus</name>
    <name type="common">Priapulid worm</name>
    <dbReference type="NCBI Taxonomy" id="37621"/>
    <lineage>
        <taxon>Eukaryota</taxon>
        <taxon>Metazoa</taxon>
        <taxon>Ecdysozoa</taxon>
        <taxon>Scalidophora</taxon>
        <taxon>Priapulida</taxon>
        <taxon>Priapulimorpha</taxon>
        <taxon>Priapulimorphida</taxon>
        <taxon>Priapulidae</taxon>
        <taxon>Priapulus</taxon>
    </lineage>
</organism>
<evidence type="ECO:0000256" key="1">
    <source>
        <dbReference type="ARBA" id="ARBA00022574"/>
    </source>
</evidence>
<keyword evidence="2" id="KW-0677">Repeat</keyword>
<dbReference type="Proteomes" id="UP000695022">
    <property type="component" value="Unplaced"/>
</dbReference>
<keyword evidence="3" id="KW-0647">Proteasome</keyword>
<gene>
    <name evidence="7" type="primary">LOC106814901</name>
</gene>
<name>A0ABM1ERE1_PRICU</name>
<dbReference type="RefSeq" id="XP_014674762.1">
    <property type="nucleotide sequence ID" value="XM_014819276.1"/>
</dbReference>
<dbReference type="InterPro" id="IPR015943">
    <property type="entry name" value="WD40/YVTN_repeat-like_dom_sf"/>
</dbReference>
<dbReference type="SMART" id="SM00320">
    <property type="entry name" value="WD40"/>
    <property type="match status" value="6"/>
</dbReference>
<evidence type="ECO:0000256" key="2">
    <source>
        <dbReference type="ARBA" id="ARBA00022737"/>
    </source>
</evidence>
<dbReference type="PANTHER" id="PTHR19857:SF19">
    <property type="entry name" value="26S PROTEASOME REGULATORY SUBUNIT RPN14"/>
    <property type="match status" value="1"/>
</dbReference>
<evidence type="ECO:0000313" key="7">
    <source>
        <dbReference type="RefSeq" id="XP_014674762.1"/>
    </source>
</evidence>
<sequence length="401" mass="42745">MAAPAITPRLALQCDWSDVLFSTQEPQRKVWVCCKKGSQTSYGDLVVLGVSSDGAPYVSASDGFSADNITKRSIRITHHDSGTTATFLAAGDIFSNIHSNSVLSLDVTTGGLGVSACSQDKLIVWETSTGQVRRMLEGHVSSIYTCRFFPSGIVVLTGGADMQIKIWSAETGQCAATLTGHTGGITGTAIVDRGRNMVSSSRDGTARLWDVGMSACLDTIANCGCMINCCAVHVVDNAIDLGEPDKCPSDREVMTEGVLLLLACEDGTLQGYGLQSRKKLFEVTCTGAVNTCAFLSSTEVICGLQNGQLYRYDIRNISSPLQHWGESRGPILCVVPFHNGILLSTGDGSCLYRDVTKAESTLEFSGSDGDAIHQVAHAGRTVYTACRDGCIRKFSIPQNLL</sequence>
<reference evidence="7" key="1">
    <citation type="submission" date="2025-08" db="UniProtKB">
        <authorList>
            <consortium name="RefSeq"/>
        </authorList>
    </citation>
    <scope>IDENTIFICATION</scope>
</reference>
<comment type="similarity">
    <text evidence="4">Belongs to the WD repeat PAAF1/RPN14 family.</text>
</comment>
<keyword evidence="6" id="KW-1185">Reference proteome</keyword>
<evidence type="ECO:0000256" key="4">
    <source>
        <dbReference type="ARBA" id="ARBA00038321"/>
    </source>
</evidence>
<dbReference type="InterPro" id="IPR051179">
    <property type="entry name" value="WD_repeat_multifunction"/>
</dbReference>
<dbReference type="Pfam" id="PF00400">
    <property type="entry name" value="WD40"/>
    <property type="match status" value="2"/>
</dbReference>
<evidence type="ECO:0000256" key="5">
    <source>
        <dbReference type="PROSITE-ProRule" id="PRU00221"/>
    </source>
</evidence>
<protein>
    <submittedName>
        <fullName evidence="7">Proteasomal ATPase-associated factor 1-like isoform X1</fullName>
    </submittedName>
</protein>
<dbReference type="InterPro" id="IPR001680">
    <property type="entry name" value="WD40_rpt"/>
</dbReference>
<dbReference type="InterPro" id="IPR036322">
    <property type="entry name" value="WD40_repeat_dom_sf"/>
</dbReference>
<accession>A0ABM1ERE1</accession>
<keyword evidence="1 5" id="KW-0853">WD repeat</keyword>
<feature type="repeat" description="WD" evidence="5">
    <location>
        <begin position="178"/>
        <end position="219"/>
    </location>
</feature>
<dbReference type="InterPro" id="IPR019775">
    <property type="entry name" value="WD40_repeat_CS"/>
</dbReference>
<dbReference type="Gene3D" id="2.130.10.10">
    <property type="entry name" value="YVTN repeat-like/Quinoprotein amine dehydrogenase"/>
    <property type="match status" value="2"/>
</dbReference>
<feature type="repeat" description="WD" evidence="5">
    <location>
        <begin position="136"/>
        <end position="177"/>
    </location>
</feature>
<evidence type="ECO:0000256" key="3">
    <source>
        <dbReference type="ARBA" id="ARBA00022942"/>
    </source>
</evidence>
<dbReference type="PROSITE" id="PS00678">
    <property type="entry name" value="WD_REPEATS_1"/>
    <property type="match status" value="1"/>
</dbReference>
<proteinExistence type="inferred from homology"/>
<dbReference type="PROSITE" id="PS50294">
    <property type="entry name" value="WD_REPEATS_REGION"/>
    <property type="match status" value="2"/>
</dbReference>
<evidence type="ECO:0000313" key="6">
    <source>
        <dbReference type="Proteomes" id="UP000695022"/>
    </source>
</evidence>
<dbReference type="GeneID" id="106814901"/>
<dbReference type="SUPFAM" id="SSF50978">
    <property type="entry name" value="WD40 repeat-like"/>
    <property type="match status" value="1"/>
</dbReference>